<proteinExistence type="predicted"/>
<name>A0ABT0YLR6_9BURK</name>
<keyword evidence="4" id="KW-1185">Reference proteome</keyword>
<dbReference type="CDD" id="cd04182">
    <property type="entry name" value="GT_2_like_f"/>
    <property type="match status" value="1"/>
</dbReference>
<organism evidence="3 4">
    <name type="scientific">Caldimonas mangrovi</name>
    <dbReference type="NCBI Taxonomy" id="2944811"/>
    <lineage>
        <taxon>Bacteria</taxon>
        <taxon>Pseudomonadati</taxon>
        <taxon>Pseudomonadota</taxon>
        <taxon>Betaproteobacteria</taxon>
        <taxon>Burkholderiales</taxon>
        <taxon>Sphaerotilaceae</taxon>
        <taxon>Caldimonas</taxon>
    </lineage>
</organism>
<sequence>MKSQPNQQEHRMKAVPVVIVLAAGAGTRFAGQSHKLAQSFGHSTVLGTTLAQVVASHLPAVVVTTRALREVAHGWVAAQDVIEVPEAGPGSPQLGMGYSIAAGVRARGDAPGWLVLPGDMPLVKASTLRAVAAALQHHPVAYAQHFGRRGHPVAFSGELFSELATLTGDEGARRIVARYPAAAVEVQDPGVLMDLDTQADLHRLRQAHDAPPAAVQQVSGS</sequence>
<dbReference type="Gene3D" id="3.90.550.10">
    <property type="entry name" value="Spore Coat Polysaccharide Biosynthesis Protein SpsA, Chain A"/>
    <property type="match status" value="1"/>
</dbReference>
<dbReference type="InterPro" id="IPR029044">
    <property type="entry name" value="Nucleotide-diphossugar_trans"/>
</dbReference>
<evidence type="ECO:0000259" key="2">
    <source>
        <dbReference type="Pfam" id="PF12804"/>
    </source>
</evidence>
<dbReference type="Proteomes" id="UP001165541">
    <property type="component" value="Unassembled WGS sequence"/>
</dbReference>
<dbReference type="PANTHER" id="PTHR43777:SF1">
    <property type="entry name" value="MOLYBDENUM COFACTOR CYTIDYLYLTRANSFERASE"/>
    <property type="match status" value="1"/>
</dbReference>
<evidence type="ECO:0000313" key="3">
    <source>
        <dbReference type="EMBL" id="MCM5679673.1"/>
    </source>
</evidence>
<dbReference type="RefSeq" id="WP_251777872.1">
    <property type="nucleotide sequence ID" value="NZ_JAMKFE010000004.1"/>
</dbReference>
<feature type="domain" description="MobA-like NTP transferase" evidence="2">
    <location>
        <begin position="18"/>
        <end position="179"/>
    </location>
</feature>
<evidence type="ECO:0000313" key="4">
    <source>
        <dbReference type="Proteomes" id="UP001165541"/>
    </source>
</evidence>
<comment type="caution">
    <text evidence="3">The sequence shown here is derived from an EMBL/GenBank/DDBJ whole genome shotgun (WGS) entry which is preliminary data.</text>
</comment>
<gene>
    <name evidence="3" type="ORF">M8A51_09015</name>
</gene>
<protein>
    <submittedName>
        <fullName evidence="3">Nucleotidyltransferase family protein</fullName>
    </submittedName>
</protein>
<keyword evidence="1" id="KW-0460">Magnesium</keyword>
<dbReference type="InterPro" id="IPR025877">
    <property type="entry name" value="MobA-like_NTP_Trfase"/>
</dbReference>
<dbReference type="SUPFAM" id="SSF53448">
    <property type="entry name" value="Nucleotide-diphospho-sugar transferases"/>
    <property type="match status" value="1"/>
</dbReference>
<dbReference type="PANTHER" id="PTHR43777">
    <property type="entry name" value="MOLYBDENUM COFACTOR CYTIDYLYLTRANSFERASE"/>
    <property type="match status" value="1"/>
</dbReference>
<evidence type="ECO:0000256" key="1">
    <source>
        <dbReference type="ARBA" id="ARBA00022842"/>
    </source>
</evidence>
<dbReference type="EMBL" id="JAMKFE010000004">
    <property type="protein sequence ID" value="MCM5679673.1"/>
    <property type="molecule type" value="Genomic_DNA"/>
</dbReference>
<reference evidence="3" key="1">
    <citation type="submission" date="2022-05" db="EMBL/GenBank/DDBJ databases">
        <title>Schlegelella sp. nov., isolated from mangrove soil.</title>
        <authorList>
            <person name="Liu Y."/>
            <person name="Ge X."/>
            <person name="Liu W."/>
        </authorList>
    </citation>
    <scope>NUCLEOTIDE SEQUENCE</scope>
    <source>
        <strain evidence="3">S2-27</strain>
    </source>
</reference>
<dbReference type="Pfam" id="PF12804">
    <property type="entry name" value="NTP_transf_3"/>
    <property type="match status" value="1"/>
</dbReference>
<accession>A0ABT0YLR6</accession>